<organism evidence="2 3">
    <name type="scientific">Strongylus vulgaris</name>
    <name type="common">Blood worm</name>
    <dbReference type="NCBI Taxonomy" id="40348"/>
    <lineage>
        <taxon>Eukaryota</taxon>
        <taxon>Metazoa</taxon>
        <taxon>Ecdysozoa</taxon>
        <taxon>Nematoda</taxon>
        <taxon>Chromadorea</taxon>
        <taxon>Rhabditida</taxon>
        <taxon>Rhabditina</taxon>
        <taxon>Rhabditomorpha</taxon>
        <taxon>Strongyloidea</taxon>
        <taxon>Strongylidae</taxon>
        <taxon>Strongylus</taxon>
    </lineage>
</organism>
<protein>
    <submittedName>
        <fullName evidence="2">Uncharacterized protein</fullName>
    </submittedName>
</protein>
<name>A0A3P7IN92_STRVU</name>
<sequence length="235" mass="27358">MTVISPNSSRRQPSTVVGETRSCRTRKRRASAKRDKNEFADEDIMDVEEAFSSMDCDGSFFEESLLCLGSDDEFEDERLLDEGFLKKCGRRVMEVYNKVIKEYDDRISNEEAPAFAKNISQLPLRRYHTYDDSTPTPLNLEPDDLSEFITHFKTTDCRLANAQKCGVRFLPALELRPRTAYWVHTECNIRADEEHRLSHIPFVSEDHDDKQFCAELRKLYDEVVFRILAEQKKLA</sequence>
<dbReference type="Proteomes" id="UP000270094">
    <property type="component" value="Unassembled WGS sequence"/>
</dbReference>
<feature type="compositionally biased region" description="Polar residues" evidence="1">
    <location>
        <begin position="1"/>
        <end position="17"/>
    </location>
</feature>
<proteinExistence type="predicted"/>
<keyword evidence="3" id="KW-1185">Reference proteome</keyword>
<dbReference type="AlphaFoldDB" id="A0A3P7IN92"/>
<feature type="region of interest" description="Disordered" evidence="1">
    <location>
        <begin position="1"/>
        <end position="35"/>
    </location>
</feature>
<evidence type="ECO:0000313" key="3">
    <source>
        <dbReference type="Proteomes" id="UP000270094"/>
    </source>
</evidence>
<reference evidence="2 3" key="1">
    <citation type="submission" date="2018-11" db="EMBL/GenBank/DDBJ databases">
        <authorList>
            <consortium name="Pathogen Informatics"/>
        </authorList>
    </citation>
    <scope>NUCLEOTIDE SEQUENCE [LARGE SCALE GENOMIC DNA]</scope>
</reference>
<dbReference type="EMBL" id="UYYB01004469">
    <property type="protein sequence ID" value="VDM67064.1"/>
    <property type="molecule type" value="Genomic_DNA"/>
</dbReference>
<evidence type="ECO:0000313" key="2">
    <source>
        <dbReference type="EMBL" id="VDM67064.1"/>
    </source>
</evidence>
<dbReference type="OrthoDB" id="6141102at2759"/>
<evidence type="ECO:0000256" key="1">
    <source>
        <dbReference type="SAM" id="MobiDB-lite"/>
    </source>
</evidence>
<gene>
    <name evidence="2" type="ORF">SVUK_LOCUS2062</name>
</gene>
<accession>A0A3P7IN92</accession>